<protein>
    <submittedName>
        <fullName evidence="1">Uncharacterized protein</fullName>
    </submittedName>
</protein>
<organism evidence="1">
    <name type="scientific">marine sediment metagenome</name>
    <dbReference type="NCBI Taxonomy" id="412755"/>
    <lineage>
        <taxon>unclassified sequences</taxon>
        <taxon>metagenomes</taxon>
        <taxon>ecological metagenomes</taxon>
    </lineage>
</organism>
<gene>
    <name evidence="1" type="ORF">S01H1_69887</name>
</gene>
<name>X0WET6_9ZZZZ</name>
<dbReference type="EMBL" id="BARS01046426">
    <property type="protein sequence ID" value="GAG29459.1"/>
    <property type="molecule type" value="Genomic_DNA"/>
</dbReference>
<proteinExistence type="predicted"/>
<sequence>TDVGDVSTRVDTIETDYLDSVANEPAGLGSGIYSREDSNTAYLKTIIGGSGATVTSDSSSLTISVTSAEGYAEKYTGTFNADGSTSMTIPDVSLGFTSSGPFHVSVYEANQEVYVGVDLSGANTVLSWTGGALAGTCDVIITG</sequence>
<feature type="non-terminal residue" evidence="1">
    <location>
        <position position="1"/>
    </location>
</feature>
<comment type="caution">
    <text evidence="1">The sequence shown here is derived from an EMBL/GenBank/DDBJ whole genome shotgun (WGS) entry which is preliminary data.</text>
</comment>
<accession>X0WET6</accession>
<evidence type="ECO:0000313" key="1">
    <source>
        <dbReference type="EMBL" id="GAG29459.1"/>
    </source>
</evidence>
<dbReference type="AlphaFoldDB" id="X0WET6"/>
<reference evidence="1" key="1">
    <citation type="journal article" date="2014" name="Front. Microbiol.">
        <title>High frequency of phylogenetically diverse reductive dehalogenase-homologous genes in deep subseafloor sedimentary metagenomes.</title>
        <authorList>
            <person name="Kawai M."/>
            <person name="Futagami T."/>
            <person name="Toyoda A."/>
            <person name="Takaki Y."/>
            <person name="Nishi S."/>
            <person name="Hori S."/>
            <person name="Arai W."/>
            <person name="Tsubouchi T."/>
            <person name="Morono Y."/>
            <person name="Uchiyama I."/>
            <person name="Ito T."/>
            <person name="Fujiyama A."/>
            <person name="Inagaki F."/>
            <person name="Takami H."/>
        </authorList>
    </citation>
    <scope>NUCLEOTIDE SEQUENCE</scope>
    <source>
        <strain evidence="1">Expedition CK06-06</strain>
    </source>
</reference>